<name>A0AAF0II43_9EURO</name>
<reference evidence="2" key="1">
    <citation type="submission" date="2023-03" db="EMBL/GenBank/DDBJ databases">
        <title>Emydomyces testavorans Genome Sequence.</title>
        <authorList>
            <person name="Hoyer L."/>
        </authorList>
    </citation>
    <scope>NUCLEOTIDE SEQUENCE</scope>
    <source>
        <strain evidence="2">16-2883</strain>
    </source>
</reference>
<dbReference type="EMBL" id="CP120628">
    <property type="protein sequence ID" value="WEW57552.1"/>
    <property type="molecule type" value="Genomic_DNA"/>
</dbReference>
<evidence type="ECO:0000313" key="3">
    <source>
        <dbReference type="Proteomes" id="UP001219355"/>
    </source>
</evidence>
<proteinExistence type="predicted"/>
<feature type="region of interest" description="Disordered" evidence="1">
    <location>
        <begin position="1"/>
        <end position="29"/>
    </location>
</feature>
<gene>
    <name evidence="2" type="ORF">PRK78_003019</name>
</gene>
<accession>A0AAF0II43</accession>
<evidence type="ECO:0000256" key="1">
    <source>
        <dbReference type="SAM" id="MobiDB-lite"/>
    </source>
</evidence>
<organism evidence="2 3">
    <name type="scientific">Emydomyces testavorans</name>
    <dbReference type="NCBI Taxonomy" id="2070801"/>
    <lineage>
        <taxon>Eukaryota</taxon>
        <taxon>Fungi</taxon>
        <taxon>Dikarya</taxon>
        <taxon>Ascomycota</taxon>
        <taxon>Pezizomycotina</taxon>
        <taxon>Eurotiomycetes</taxon>
        <taxon>Eurotiomycetidae</taxon>
        <taxon>Onygenales</taxon>
        <taxon>Nannizziopsiaceae</taxon>
        <taxon>Emydomyces</taxon>
    </lineage>
</organism>
<feature type="compositionally biased region" description="Polar residues" evidence="1">
    <location>
        <begin position="1"/>
        <end position="10"/>
    </location>
</feature>
<sequence>MASSSGSSKPYISRGQVLQRLTPIPPPRTHNLTLKVRQIETHNLDDRVGVVEAVEAEEGTRGAVVEGEVDGAGEAAGEERAGRQNGLAGWTMFEAPSVGVADELRRCTRQSEEH</sequence>
<dbReference type="AlphaFoldDB" id="A0AAF0II43"/>
<protein>
    <submittedName>
        <fullName evidence="2">Uncharacterized protein</fullName>
    </submittedName>
</protein>
<keyword evidence="3" id="KW-1185">Reference proteome</keyword>
<evidence type="ECO:0000313" key="2">
    <source>
        <dbReference type="EMBL" id="WEW57552.1"/>
    </source>
</evidence>
<dbReference type="Proteomes" id="UP001219355">
    <property type="component" value="Chromosome 2"/>
</dbReference>